<evidence type="ECO:0000256" key="9">
    <source>
        <dbReference type="SAM" id="MobiDB-lite"/>
    </source>
</evidence>
<evidence type="ECO:0000256" key="7">
    <source>
        <dbReference type="PIRSR" id="PIRSR623088-3"/>
    </source>
</evidence>
<feature type="binding site" evidence="6">
    <location>
        <position position="889"/>
    </location>
    <ligand>
        <name>AMP</name>
        <dbReference type="ChEBI" id="CHEBI:456215"/>
    </ligand>
</feature>
<feature type="active site" description="Proton donor" evidence="5">
    <location>
        <position position="739"/>
    </location>
</feature>
<dbReference type="PRINTS" id="PR00387">
    <property type="entry name" value="PDIESTERASE1"/>
</dbReference>
<feature type="region of interest" description="Disordered" evidence="9">
    <location>
        <begin position="215"/>
        <end position="250"/>
    </location>
</feature>
<dbReference type="InterPro" id="IPR036971">
    <property type="entry name" value="PDEase_catalytic_dom_sf"/>
</dbReference>
<reference evidence="11" key="2">
    <citation type="submission" date="2021-01" db="UniProtKB">
        <authorList>
            <consortium name="EnsemblMetazoa"/>
        </authorList>
    </citation>
    <scope>IDENTIFICATION</scope>
</reference>
<feature type="binding site" evidence="6">
    <location>
        <begin position="739"/>
        <end position="743"/>
    </location>
    <ligand>
        <name>AMP</name>
        <dbReference type="ChEBI" id="CHEBI:456215"/>
    </ligand>
</feature>
<evidence type="ECO:0000259" key="10">
    <source>
        <dbReference type="PROSITE" id="PS51845"/>
    </source>
</evidence>
<dbReference type="CTD" id="10846"/>
<feature type="domain" description="PDEase" evidence="10">
    <location>
        <begin position="655"/>
        <end position="984"/>
    </location>
</feature>
<feature type="binding site" evidence="7">
    <location>
        <position position="779"/>
    </location>
    <ligand>
        <name>Zn(2+)</name>
        <dbReference type="ChEBI" id="CHEBI:29105"/>
        <label>2</label>
    </ligand>
</feature>
<evidence type="ECO:0000313" key="11">
    <source>
        <dbReference type="EnsemblMetazoa" id="XP_030838656"/>
    </source>
</evidence>
<feature type="binding site" evidence="7">
    <location>
        <position position="743"/>
    </location>
    <ligand>
        <name>Zn(2+)</name>
        <dbReference type="ChEBI" id="CHEBI:29105"/>
        <label>1</label>
    </ligand>
</feature>
<feature type="binding site" evidence="7">
    <location>
        <position position="779"/>
    </location>
    <ligand>
        <name>Zn(2+)</name>
        <dbReference type="ChEBI" id="CHEBI:29105"/>
        <label>1</label>
    </ligand>
</feature>
<dbReference type="GO" id="GO:0010754">
    <property type="term" value="P:negative regulation of cGMP-mediated signaling"/>
    <property type="evidence" value="ECO:0000318"/>
    <property type="project" value="GO_Central"/>
</dbReference>
<evidence type="ECO:0000256" key="1">
    <source>
        <dbReference type="ARBA" id="ARBA00007648"/>
    </source>
</evidence>
<dbReference type="GO" id="GO:0004118">
    <property type="term" value="F:3',5'-cGMP-stimulated cyclic-nucleotide phosphodiesterase activity"/>
    <property type="evidence" value="ECO:0000318"/>
    <property type="project" value="GO_Central"/>
</dbReference>
<dbReference type="GO" id="GO:0007165">
    <property type="term" value="P:signal transduction"/>
    <property type="evidence" value="ECO:0007669"/>
    <property type="project" value="InterPro"/>
</dbReference>
<accession>A0A7M7NS84</accession>
<dbReference type="CDD" id="cd00077">
    <property type="entry name" value="HDc"/>
    <property type="match status" value="1"/>
</dbReference>
<dbReference type="SUPFAM" id="SSF109604">
    <property type="entry name" value="HD-domain/PDEase-like"/>
    <property type="match status" value="1"/>
</dbReference>
<protein>
    <recommendedName>
        <fullName evidence="8">Phosphodiesterase</fullName>
        <ecNumber evidence="8">3.1.4.-</ecNumber>
    </recommendedName>
</protein>
<dbReference type="FunFam" id="1.10.1300.10:FF:000003">
    <property type="entry name" value="Phosphodiesterase"/>
    <property type="match status" value="1"/>
</dbReference>
<proteinExistence type="inferred from homology"/>
<feature type="region of interest" description="Disordered" evidence="9">
    <location>
        <begin position="984"/>
        <end position="1042"/>
    </location>
</feature>
<dbReference type="GO" id="GO:0047555">
    <property type="term" value="F:3',5'-cyclic-GMP phosphodiesterase activity"/>
    <property type="evidence" value="ECO:0000318"/>
    <property type="project" value="GO_Central"/>
</dbReference>
<dbReference type="GO" id="GO:0046872">
    <property type="term" value="F:metal ion binding"/>
    <property type="evidence" value="ECO:0007669"/>
    <property type="project" value="UniProtKB-KW"/>
</dbReference>
<dbReference type="RefSeq" id="XP_030838656.1">
    <property type="nucleotide sequence ID" value="XM_030982796.1"/>
</dbReference>
<dbReference type="GO" id="GO:0141162">
    <property type="term" value="P:negative regulation of cAMP/PKA signal transduction"/>
    <property type="evidence" value="ECO:0000318"/>
    <property type="project" value="GO_Central"/>
</dbReference>
<feature type="binding site" evidence="7">
    <location>
        <position position="889"/>
    </location>
    <ligand>
        <name>Zn(2+)</name>
        <dbReference type="ChEBI" id="CHEBI:29105"/>
        <label>1</label>
    </ligand>
</feature>
<dbReference type="SMART" id="SM00065">
    <property type="entry name" value="GAF"/>
    <property type="match status" value="2"/>
</dbReference>
<sequence length="1042" mass="116950">MSLTKRTARGIPSDSKHKRPYPFLAHAGRHSNNTYYAPLSGGGDLRFYPPPGTTNPTKLRQHHHPTRTKMSNASRQVGNRRLPPLPAPGQSRRTQPTSPHGAGKSSIGGSTYHGSQTSSARSRGGSSTSNHSSVRVSVSYDMIVKGLSTYGNGYSKNNRISHSQATSDQTGHIPENVAQEHIRHYLDENPQFLDDYVINHVNAEQVEKWLNSIRKKPSPTTSAGRSPRHQTPSLKRPTLQSTTSTVGITGPLNTKFEGTFAGESIRASHSNARQWKSSAFQERRKQMYDLAIDIQTYNHRLGLINELAVCIEERIHADGYTLYAVTGNGSELYEYKNNEKSDSGQRPSWAVAKGQTITGYVAYSGQVVNTKDPTGNELHPHGVAAQSVTAHAVLALPVIELTDELSGVLEFYRTEAKAFSTEDEMHADSYLLWGTLTVHYAQFGNDKDFDKKLYVDMIRQRKQNDFLLAVTKSIFTDIVSMDSVIMKIMNFAQKLVNADRASLFLVDSKKNELYARIFDIGNGLGNPMVDKDQKEIRFSMAKGVAGHVASTGDILNIPDAYQDERFNREVDLQTGYVTKTILCMPIYIRGNVIGVVQMVNKKHGLFTRADEQAFETFAVYCGLALHHAKLYDKIRRSEQKHKVALEVLSYHAMCVDNEFKGLRNMPLPDPMPDIARYDFSPWGLDEEAKPLYVLCMFKDMFELNNPPPGHPDHQQRFDYDELCRFILTVRKNYRRVPYHNWTHAFSVAHSVYTMIMTGQGQVFNPLEALALFVACLCHDLDHRGKNNAFMVNTASPLASVYSTSTMEHHHFNMTITILQNDGHNIFKHLSSEEYKQVLGDIRHAILATDLALFFPNKAKLKKIVEEKNFSWDNQEHRQCVKALSMTACDLAANTKPWHIQQQTVKVIFDEFYQQGDEEKAAGRNPIPMMDRDRAHELPANQVSFIVGICLPCYDLLAQLVPSAKPMYEGAAKNLQNWSALVAKQKSEEEDKKPGDEEGKTDGDEKKEEKKPDKPAPPAKAPPPSPKTSSIPKEVLESDDGLE</sequence>
<dbReference type="PROSITE" id="PS00126">
    <property type="entry name" value="PDEASE_I_1"/>
    <property type="match status" value="1"/>
</dbReference>
<dbReference type="PANTHER" id="PTHR11347">
    <property type="entry name" value="CYCLIC NUCLEOTIDE PHOSPHODIESTERASE"/>
    <property type="match status" value="1"/>
</dbReference>
<name>A0A7M7NS84_STRPU</name>
<keyword evidence="3 7" id="KW-0479">Metal-binding</keyword>
<evidence type="ECO:0000256" key="5">
    <source>
        <dbReference type="PIRSR" id="PIRSR623088-1"/>
    </source>
</evidence>
<feature type="binding site" evidence="7">
    <location>
        <position position="778"/>
    </location>
    <ligand>
        <name>Zn(2+)</name>
        <dbReference type="ChEBI" id="CHEBI:29105"/>
        <label>1</label>
    </ligand>
</feature>
<dbReference type="InterPro" id="IPR023088">
    <property type="entry name" value="PDEase"/>
</dbReference>
<dbReference type="FunFam" id="3.30.450.40:FF:000067">
    <property type="entry name" value="Phosphodiesterase"/>
    <property type="match status" value="1"/>
</dbReference>
<evidence type="ECO:0000256" key="6">
    <source>
        <dbReference type="PIRSR" id="PIRSR623088-2"/>
    </source>
</evidence>
<dbReference type="EC" id="3.1.4.-" evidence="8"/>
<feature type="compositionally biased region" description="Pro residues" evidence="9">
    <location>
        <begin position="1014"/>
        <end position="1025"/>
    </location>
</feature>
<evidence type="ECO:0000256" key="3">
    <source>
        <dbReference type="ARBA" id="ARBA00022723"/>
    </source>
</evidence>
<dbReference type="KEGG" id="spu:592747"/>
<dbReference type="InterPro" id="IPR002073">
    <property type="entry name" value="PDEase_catalytic_dom"/>
</dbReference>
<dbReference type="Proteomes" id="UP000007110">
    <property type="component" value="Unassembled WGS sequence"/>
</dbReference>
<dbReference type="PROSITE" id="PS51845">
    <property type="entry name" value="PDEASE_I_2"/>
    <property type="match status" value="1"/>
</dbReference>
<keyword evidence="12" id="KW-1185">Reference proteome</keyword>
<feature type="compositionally biased region" description="Polar residues" evidence="9">
    <location>
        <begin position="68"/>
        <end position="77"/>
    </location>
</feature>
<dbReference type="GeneID" id="592747"/>
<dbReference type="Gene3D" id="1.10.1300.10">
    <property type="entry name" value="3'5'-cyclic nucleotide phosphodiesterase, catalytic domain"/>
    <property type="match status" value="1"/>
</dbReference>
<reference evidence="12" key="1">
    <citation type="submission" date="2015-02" db="EMBL/GenBank/DDBJ databases">
        <title>Genome sequencing for Strongylocentrotus purpuratus.</title>
        <authorList>
            <person name="Murali S."/>
            <person name="Liu Y."/>
            <person name="Vee V."/>
            <person name="English A."/>
            <person name="Wang M."/>
            <person name="Skinner E."/>
            <person name="Han Y."/>
            <person name="Muzny D.M."/>
            <person name="Worley K.C."/>
            <person name="Gibbs R.A."/>
        </authorList>
    </citation>
    <scope>NUCLEOTIDE SEQUENCE</scope>
</reference>
<dbReference type="Gene3D" id="3.30.450.40">
    <property type="match status" value="2"/>
</dbReference>
<feature type="compositionally biased region" description="Basic and acidic residues" evidence="9">
    <location>
        <begin position="984"/>
        <end position="1013"/>
    </location>
</feature>
<comment type="similarity">
    <text evidence="1 8">Belongs to the cyclic nucleotide phosphodiesterase family.</text>
</comment>
<dbReference type="OrthoDB" id="295473at2759"/>
<keyword evidence="2" id="KW-0140">cGMP</keyword>
<comment type="cofactor">
    <cofactor evidence="8">
        <name>a divalent metal cation</name>
        <dbReference type="ChEBI" id="CHEBI:60240"/>
    </cofactor>
    <text evidence="8">Binds 2 divalent metal cations per subunit. Site 1 may preferentially bind zinc ions, while site 2 has a preference for magnesium and/or manganese ions.</text>
</comment>
<feature type="region of interest" description="Disordered" evidence="9">
    <location>
        <begin position="1"/>
        <end position="133"/>
    </location>
</feature>
<dbReference type="Pfam" id="PF00233">
    <property type="entry name" value="PDEase_I"/>
    <property type="match status" value="1"/>
</dbReference>
<evidence type="ECO:0000256" key="8">
    <source>
        <dbReference type="RuleBase" id="RU363067"/>
    </source>
</evidence>
<dbReference type="OMA" id="ANTILLW"/>
<dbReference type="InterPro" id="IPR003018">
    <property type="entry name" value="GAF"/>
</dbReference>
<dbReference type="InterPro" id="IPR029016">
    <property type="entry name" value="GAF-like_dom_sf"/>
</dbReference>
<feature type="compositionally biased region" description="Polar residues" evidence="9">
    <location>
        <begin position="218"/>
        <end position="247"/>
    </location>
</feature>
<dbReference type="AlphaFoldDB" id="A0A7M7NS84"/>
<evidence type="ECO:0000256" key="2">
    <source>
        <dbReference type="ARBA" id="ARBA00022535"/>
    </source>
</evidence>
<keyword evidence="4 8" id="KW-0378">Hydrolase</keyword>
<dbReference type="GO" id="GO:0004115">
    <property type="term" value="F:3',5'-cyclic-AMP phosphodiesterase activity"/>
    <property type="evidence" value="ECO:0000318"/>
    <property type="project" value="GO_Central"/>
</dbReference>
<dbReference type="InterPro" id="IPR023174">
    <property type="entry name" value="PDEase_CS"/>
</dbReference>
<evidence type="ECO:0000256" key="4">
    <source>
        <dbReference type="ARBA" id="ARBA00022801"/>
    </source>
</evidence>
<evidence type="ECO:0000313" key="12">
    <source>
        <dbReference type="Proteomes" id="UP000007110"/>
    </source>
</evidence>
<organism evidence="11 12">
    <name type="scientific">Strongylocentrotus purpuratus</name>
    <name type="common">Purple sea urchin</name>
    <dbReference type="NCBI Taxonomy" id="7668"/>
    <lineage>
        <taxon>Eukaryota</taxon>
        <taxon>Metazoa</taxon>
        <taxon>Echinodermata</taxon>
        <taxon>Eleutherozoa</taxon>
        <taxon>Echinozoa</taxon>
        <taxon>Echinoidea</taxon>
        <taxon>Euechinoidea</taxon>
        <taxon>Echinacea</taxon>
        <taxon>Camarodonta</taxon>
        <taxon>Echinidea</taxon>
        <taxon>Strongylocentrotidae</taxon>
        <taxon>Strongylocentrotus</taxon>
    </lineage>
</organism>
<feature type="binding site" evidence="6">
    <location>
        <position position="779"/>
    </location>
    <ligand>
        <name>AMP</name>
        <dbReference type="ChEBI" id="CHEBI:456215"/>
    </ligand>
</feature>
<dbReference type="Pfam" id="PF01590">
    <property type="entry name" value="GAF"/>
    <property type="match status" value="1"/>
</dbReference>
<dbReference type="SUPFAM" id="SSF55781">
    <property type="entry name" value="GAF domain-like"/>
    <property type="match status" value="2"/>
</dbReference>
<dbReference type="InterPro" id="IPR003607">
    <property type="entry name" value="HD/PDEase_dom"/>
</dbReference>
<dbReference type="EnsemblMetazoa" id="XM_030982796">
    <property type="protein sequence ID" value="XP_030838656"/>
    <property type="gene ID" value="LOC592747"/>
</dbReference>
<feature type="compositionally biased region" description="Low complexity" evidence="9">
    <location>
        <begin position="114"/>
        <end position="133"/>
    </location>
</feature>
<feature type="binding site" evidence="6">
    <location>
        <position position="941"/>
    </location>
    <ligand>
        <name>AMP</name>
        <dbReference type="ChEBI" id="CHEBI:456215"/>
    </ligand>
</feature>
<dbReference type="SMART" id="SM00471">
    <property type="entry name" value="HDc"/>
    <property type="match status" value="1"/>
</dbReference>
<dbReference type="InParanoid" id="A0A7M7NS84"/>